<accession>A0A482X377</accession>
<sequence length="151" mass="15869">MHPIQVIEPSPASQSEPICVPLIKGFRWMKVAFVSCQDFLQAHPSLDIMSALILLLVATLAAPMWAAPGYLVHHTPLVSSSSSYSSQSQSSVVHSAAPAPAPLLHAAPLVYSAAVPASYVSHAVLPASSHLSYAAVPVVKPAAFVPSYYIS</sequence>
<comment type="caution">
    <text evidence="1">The sequence shown here is derived from an EMBL/GenBank/DDBJ whole genome shotgun (WGS) entry which is preliminary data.</text>
</comment>
<name>A0A482X377_LAOST</name>
<keyword evidence="2" id="KW-1185">Reference proteome</keyword>
<dbReference type="InParanoid" id="A0A482X377"/>
<evidence type="ECO:0000313" key="1">
    <source>
        <dbReference type="EMBL" id="RZF40244.1"/>
    </source>
</evidence>
<reference evidence="1 2" key="1">
    <citation type="journal article" date="2017" name="Gigascience">
        <title>Genome sequence of the small brown planthopper, Laodelphax striatellus.</title>
        <authorList>
            <person name="Zhu J."/>
            <person name="Jiang F."/>
            <person name="Wang X."/>
            <person name="Yang P."/>
            <person name="Bao Y."/>
            <person name="Zhao W."/>
            <person name="Wang W."/>
            <person name="Lu H."/>
            <person name="Wang Q."/>
            <person name="Cui N."/>
            <person name="Li J."/>
            <person name="Chen X."/>
            <person name="Luo L."/>
            <person name="Yu J."/>
            <person name="Kang L."/>
            <person name="Cui F."/>
        </authorList>
    </citation>
    <scope>NUCLEOTIDE SEQUENCE [LARGE SCALE GENOMIC DNA]</scope>
    <source>
        <strain evidence="1">Lst14</strain>
    </source>
</reference>
<evidence type="ECO:0000313" key="2">
    <source>
        <dbReference type="Proteomes" id="UP000291343"/>
    </source>
</evidence>
<organism evidence="1 2">
    <name type="scientific">Laodelphax striatellus</name>
    <name type="common">Small brown planthopper</name>
    <name type="synonym">Delphax striatella</name>
    <dbReference type="NCBI Taxonomy" id="195883"/>
    <lineage>
        <taxon>Eukaryota</taxon>
        <taxon>Metazoa</taxon>
        <taxon>Ecdysozoa</taxon>
        <taxon>Arthropoda</taxon>
        <taxon>Hexapoda</taxon>
        <taxon>Insecta</taxon>
        <taxon>Pterygota</taxon>
        <taxon>Neoptera</taxon>
        <taxon>Paraneoptera</taxon>
        <taxon>Hemiptera</taxon>
        <taxon>Auchenorrhyncha</taxon>
        <taxon>Fulgoroidea</taxon>
        <taxon>Delphacidae</taxon>
        <taxon>Criomorphinae</taxon>
        <taxon>Laodelphax</taxon>
    </lineage>
</organism>
<dbReference type="EMBL" id="QKKF02018737">
    <property type="protein sequence ID" value="RZF40244.1"/>
    <property type="molecule type" value="Genomic_DNA"/>
</dbReference>
<dbReference type="Proteomes" id="UP000291343">
    <property type="component" value="Unassembled WGS sequence"/>
</dbReference>
<gene>
    <name evidence="1" type="ORF">LSTR_LSTR007444</name>
</gene>
<protein>
    <submittedName>
        <fullName evidence="1">Uncharacterized protein</fullName>
    </submittedName>
</protein>
<proteinExistence type="predicted"/>
<dbReference type="AlphaFoldDB" id="A0A482X377"/>